<dbReference type="InterPro" id="IPR036396">
    <property type="entry name" value="Cyt_P450_sf"/>
</dbReference>
<comment type="similarity">
    <text evidence="2 4">Belongs to the terpene synthase family.</text>
</comment>
<gene>
    <name evidence="5" type="ORF">MFIFM68171_10829</name>
</gene>
<comment type="cofactor">
    <cofactor evidence="1 4">
        <name>Mg(2+)</name>
        <dbReference type="ChEBI" id="CHEBI:18420"/>
    </cofactor>
</comment>
<evidence type="ECO:0000313" key="5">
    <source>
        <dbReference type="EMBL" id="GAB1320619.1"/>
    </source>
</evidence>
<dbReference type="Gene3D" id="1.10.600.10">
    <property type="entry name" value="Farnesyl Diphosphate Synthase"/>
    <property type="match status" value="1"/>
</dbReference>
<dbReference type="GeneID" id="98181571"/>
<dbReference type="Gene3D" id="1.10.630.10">
    <property type="entry name" value="Cytochrome P450"/>
    <property type="match status" value="1"/>
</dbReference>
<dbReference type="Proteomes" id="UP001628179">
    <property type="component" value="Unassembled WGS sequence"/>
</dbReference>
<dbReference type="InterPro" id="IPR008949">
    <property type="entry name" value="Isoprenoid_synthase_dom_sf"/>
</dbReference>
<dbReference type="SFLD" id="SFLDS00005">
    <property type="entry name" value="Isoprenoid_Synthase_Type_I"/>
    <property type="match status" value="1"/>
</dbReference>
<proteinExistence type="inferred from homology"/>
<comment type="caution">
    <text evidence="5">The sequence shown here is derived from an EMBL/GenBank/DDBJ whole genome shotgun (WGS) entry which is preliminary data.</text>
</comment>
<dbReference type="SUPFAM" id="SSF48264">
    <property type="entry name" value="Cytochrome P450"/>
    <property type="match status" value="1"/>
</dbReference>
<dbReference type="PANTHER" id="PTHR35201:SF4">
    <property type="entry name" value="BETA-PINACENE SYNTHASE-RELATED"/>
    <property type="match status" value="1"/>
</dbReference>
<keyword evidence="4" id="KW-0456">Lyase</keyword>
<keyword evidence="6" id="KW-1185">Reference proteome</keyword>
<name>A0ABQ0GSD9_9PEZI</name>
<protein>
    <recommendedName>
        <fullName evidence="4">Terpene synthase</fullName>
        <ecNumber evidence="4">4.2.3.-</ecNumber>
    </recommendedName>
</protein>
<evidence type="ECO:0000256" key="4">
    <source>
        <dbReference type="RuleBase" id="RU366034"/>
    </source>
</evidence>
<evidence type="ECO:0000256" key="1">
    <source>
        <dbReference type="ARBA" id="ARBA00001946"/>
    </source>
</evidence>
<dbReference type="SUPFAM" id="SSF48576">
    <property type="entry name" value="Terpenoid synthases"/>
    <property type="match status" value="1"/>
</dbReference>
<dbReference type="EMBL" id="BAAFSV010000006">
    <property type="protein sequence ID" value="GAB1320619.1"/>
    <property type="molecule type" value="Genomic_DNA"/>
</dbReference>
<dbReference type="InterPro" id="IPR034686">
    <property type="entry name" value="Terpene_cyclase-like_2"/>
</dbReference>
<evidence type="ECO:0000256" key="2">
    <source>
        <dbReference type="ARBA" id="ARBA00006333"/>
    </source>
</evidence>
<keyword evidence="4" id="KW-0479">Metal-binding</keyword>
<keyword evidence="3 4" id="KW-0460">Magnesium</keyword>
<evidence type="ECO:0000313" key="6">
    <source>
        <dbReference type="Proteomes" id="UP001628179"/>
    </source>
</evidence>
<dbReference type="RefSeq" id="XP_070922349.1">
    <property type="nucleotide sequence ID" value="XM_071066248.1"/>
</dbReference>
<dbReference type="SFLD" id="SFLDG01020">
    <property type="entry name" value="Terpene_Cyclase_Like_2"/>
    <property type="match status" value="1"/>
</dbReference>
<accession>A0ABQ0GSD9</accession>
<evidence type="ECO:0000256" key="3">
    <source>
        <dbReference type="ARBA" id="ARBA00022842"/>
    </source>
</evidence>
<reference evidence="5 6" key="1">
    <citation type="submission" date="2024-09" db="EMBL/GenBank/DDBJ databases">
        <title>Itraconazole resistance in Madurella fahalii resulting from another homologue of gene encoding cytochrome P450 14-alpha sterol demethylase (CYP51).</title>
        <authorList>
            <person name="Yoshioka I."/>
            <person name="Fahal A.H."/>
            <person name="Kaneko S."/>
            <person name="Yaguchi T."/>
        </authorList>
    </citation>
    <scope>NUCLEOTIDE SEQUENCE [LARGE SCALE GENOMIC DNA]</scope>
    <source>
        <strain evidence="5 6">IFM 68171</strain>
    </source>
</reference>
<dbReference type="EC" id="4.2.3.-" evidence="4"/>
<organism evidence="5 6">
    <name type="scientific">Madurella fahalii</name>
    <dbReference type="NCBI Taxonomy" id="1157608"/>
    <lineage>
        <taxon>Eukaryota</taxon>
        <taxon>Fungi</taxon>
        <taxon>Dikarya</taxon>
        <taxon>Ascomycota</taxon>
        <taxon>Pezizomycotina</taxon>
        <taxon>Sordariomycetes</taxon>
        <taxon>Sordariomycetidae</taxon>
        <taxon>Sordariales</taxon>
        <taxon>Sordariales incertae sedis</taxon>
        <taxon>Madurella</taxon>
    </lineage>
</organism>
<sequence>MAPNAFSIPTGTVFHLPPAITQLAEGCHENCLELDRLSDSIARPYLIEYFGDEERADRYLRQRISHFGCAGYPYAPRERAQNINNLMIPVTLFDDTFSKPGVQESIAAGKALHARWCDVFNGKRPDRPGNAAFFYVFETVEAAAAQMTPGLDRRAVLRNNDITPALDQYMEKRLTNIYGWWLTTHVEYAKDIDIGELSSDPDILLARVAAINHITLVNDLYSFPKELDAKEAMNAILVLMRRGGMGLQQAINKIVDLIHEAERNFIAQRDMILSGPLGKRPDIREYLDGVEYLMTGNLRWSQMSPRYFGDQHDGSFVLSGDITITPRLTLVATISYNLFLHPLSKFAGPIWCRASILPWAYRFFCGEQPFSVHPLHKKYGPIVRISPSELSFAHPDAWRDIFGSGLGKENAKHHVFYDAIAFNGVISADFIAAEKDKHKLLKSLIVDGLSERESNDKRASSQAMWTCLWMPCGISSRQQMLPTPHMSPSPTARLLTWPSGSAGLSATWSAT</sequence>
<dbReference type="PANTHER" id="PTHR35201">
    <property type="entry name" value="TERPENE SYNTHASE"/>
    <property type="match status" value="1"/>
</dbReference>
<dbReference type="Pfam" id="PF19086">
    <property type="entry name" value="Terpene_syn_C_2"/>
    <property type="match status" value="1"/>
</dbReference>